<dbReference type="Proteomes" id="UP000095662">
    <property type="component" value="Unassembled WGS sequence"/>
</dbReference>
<evidence type="ECO:0000313" key="3">
    <source>
        <dbReference type="Proteomes" id="UP000095662"/>
    </source>
</evidence>
<dbReference type="InterPro" id="IPR042267">
    <property type="entry name" value="VTC_sf"/>
</dbReference>
<dbReference type="GO" id="GO:0006799">
    <property type="term" value="P:polyphosphate biosynthetic process"/>
    <property type="evidence" value="ECO:0007669"/>
    <property type="project" value="UniProtKB-ARBA"/>
</dbReference>
<sequence length="246" mass="28922">MDKSIFKRHELKYLVSAEQREFIESEFARYMIPDEHGESTICNIYYDTPDFRLIRRSLEKPVYKEKLRLRSYGTASKDEKVFLELKKKYKGIVYKRRISLNCDEAQEILENGERFPENSQIAKEINYFLDFYGDIFPAVYLCYDRTAYFGADDPDLRITFDRNISWRTEDINLKVEPYGEQILDIGYSLMEIKAAGSMPLWLAELLAQGGIKQTSFSKYGMAYMTMLRRSMGIRTKKVKSEVTVNV</sequence>
<dbReference type="Pfam" id="PF09359">
    <property type="entry name" value="VTC"/>
    <property type="match status" value="1"/>
</dbReference>
<organism evidence="2 3">
    <name type="scientific">[Eubacterium] siraeum</name>
    <dbReference type="NCBI Taxonomy" id="39492"/>
    <lineage>
        <taxon>Bacteria</taxon>
        <taxon>Bacillati</taxon>
        <taxon>Bacillota</taxon>
        <taxon>Clostridia</taxon>
        <taxon>Eubacteriales</taxon>
        <taxon>Oscillospiraceae</taxon>
        <taxon>Oscillospiraceae incertae sedis</taxon>
    </lineage>
</organism>
<protein>
    <submittedName>
        <fullName evidence="2">VTC domain</fullName>
    </submittedName>
</protein>
<dbReference type="InterPro" id="IPR033469">
    <property type="entry name" value="CYTH-like_dom_sf"/>
</dbReference>
<dbReference type="STRING" id="39492.ERS852540_00863"/>
<dbReference type="OrthoDB" id="185578at2"/>
<dbReference type="CDD" id="cd07750">
    <property type="entry name" value="PolyPPase_VTC_like"/>
    <property type="match status" value="1"/>
</dbReference>
<dbReference type="SUPFAM" id="SSF55154">
    <property type="entry name" value="CYTH-like phosphatases"/>
    <property type="match status" value="1"/>
</dbReference>
<name>A0A174ZAU0_9FIRM</name>
<evidence type="ECO:0000313" key="2">
    <source>
        <dbReference type="EMBL" id="CUQ84384.1"/>
    </source>
</evidence>
<evidence type="ECO:0000259" key="1">
    <source>
        <dbReference type="Pfam" id="PF09359"/>
    </source>
</evidence>
<proteinExistence type="predicted"/>
<dbReference type="EMBL" id="CZBY01000005">
    <property type="protein sequence ID" value="CUQ84384.1"/>
    <property type="molecule type" value="Genomic_DNA"/>
</dbReference>
<dbReference type="Gene3D" id="3.20.100.30">
    <property type="entry name" value="VTC, catalytic tunnel domain"/>
    <property type="match status" value="1"/>
</dbReference>
<dbReference type="InterPro" id="IPR018966">
    <property type="entry name" value="VTC_domain"/>
</dbReference>
<dbReference type="AlphaFoldDB" id="A0A174ZAU0"/>
<feature type="domain" description="VTC" evidence="1">
    <location>
        <begin position="7"/>
        <end position="226"/>
    </location>
</feature>
<reference evidence="2 3" key="1">
    <citation type="submission" date="2015-09" db="EMBL/GenBank/DDBJ databases">
        <authorList>
            <consortium name="Pathogen Informatics"/>
        </authorList>
    </citation>
    <scope>NUCLEOTIDE SEQUENCE [LARGE SCALE GENOMIC DNA]</scope>
    <source>
        <strain evidence="2 3">2789STDY5834928</strain>
    </source>
</reference>
<gene>
    <name evidence="2" type="ORF">ERS852540_00863</name>
</gene>
<accession>A0A174ZAU0</accession>